<accession>A0A1N7IWQ0</accession>
<dbReference type="RefSeq" id="WP_076557381.1">
    <property type="nucleotide sequence ID" value="NZ_FTOC01000002.1"/>
</dbReference>
<evidence type="ECO:0000313" key="3">
    <source>
        <dbReference type="Proteomes" id="UP000187608"/>
    </source>
</evidence>
<dbReference type="GO" id="GO:0003700">
    <property type="term" value="F:DNA-binding transcription factor activity"/>
    <property type="evidence" value="ECO:0007669"/>
    <property type="project" value="InterPro"/>
</dbReference>
<dbReference type="InterPro" id="IPR036390">
    <property type="entry name" value="WH_DNA-bd_sf"/>
</dbReference>
<dbReference type="InterPro" id="IPR036388">
    <property type="entry name" value="WH-like_DNA-bd_sf"/>
</dbReference>
<sequence>MSELQDRRKAIEEIIQERILPKEHKQSNQAALCSALEGHYGIYVNQSTISRDLEVLNVKRDEEGHYVLGDLALIQRKKEELLLTLKKADAIKWDEMNTTILLMRSQDPSYTPVLCKLLEDYCDLIKNGKYKSQSYAINGPTGSICLHVSEELKKDLKKELHQVLNPK</sequence>
<dbReference type="InterPro" id="IPR020900">
    <property type="entry name" value="Arg_repress_DNA-bd"/>
</dbReference>
<protein>
    <submittedName>
        <fullName evidence="2">Arginine repressor, DNA binding domain</fullName>
    </submittedName>
</protein>
<evidence type="ECO:0000259" key="1">
    <source>
        <dbReference type="Pfam" id="PF01316"/>
    </source>
</evidence>
<dbReference type="AlphaFoldDB" id="A0A1N7IWQ0"/>
<dbReference type="Pfam" id="PF01316">
    <property type="entry name" value="Arg_repressor"/>
    <property type="match status" value="1"/>
</dbReference>
<feature type="domain" description="Arginine repressor DNA-binding" evidence="1">
    <location>
        <begin position="6"/>
        <end position="62"/>
    </location>
</feature>
<gene>
    <name evidence="2" type="ORF">SAMN05421687_102374</name>
</gene>
<proteinExistence type="predicted"/>
<dbReference type="Gene3D" id="1.10.10.10">
    <property type="entry name" value="Winged helix-like DNA-binding domain superfamily/Winged helix DNA-binding domain"/>
    <property type="match status" value="1"/>
</dbReference>
<name>A0A1N7IWQ0_9BACI</name>
<reference evidence="3" key="1">
    <citation type="submission" date="2017-01" db="EMBL/GenBank/DDBJ databases">
        <authorList>
            <person name="Varghese N."/>
            <person name="Submissions S."/>
        </authorList>
    </citation>
    <scope>NUCLEOTIDE SEQUENCE [LARGE SCALE GENOMIC DNA]</scope>
    <source>
        <strain evidence="3">DSM 23127</strain>
    </source>
</reference>
<dbReference type="Proteomes" id="UP000187608">
    <property type="component" value="Unassembled WGS sequence"/>
</dbReference>
<evidence type="ECO:0000313" key="2">
    <source>
        <dbReference type="EMBL" id="SIS41510.1"/>
    </source>
</evidence>
<dbReference type="EMBL" id="FTOC01000002">
    <property type="protein sequence ID" value="SIS41510.1"/>
    <property type="molecule type" value="Genomic_DNA"/>
</dbReference>
<organism evidence="2 3">
    <name type="scientific">Salimicrobium flavidum</name>
    <dbReference type="NCBI Taxonomy" id="570947"/>
    <lineage>
        <taxon>Bacteria</taxon>
        <taxon>Bacillati</taxon>
        <taxon>Bacillota</taxon>
        <taxon>Bacilli</taxon>
        <taxon>Bacillales</taxon>
        <taxon>Bacillaceae</taxon>
        <taxon>Salimicrobium</taxon>
    </lineage>
</organism>
<dbReference type="SUPFAM" id="SSF46785">
    <property type="entry name" value="Winged helix' DNA-binding domain"/>
    <property type="match status" value="1"/>
</dbReference>
<dbReference type="GO" id="GO:0006525">
    <property type="term" value="P:arginine metabolic process"/>
    <property type="evidence" value="ECO:0007669"/>
    <property type="project" value="InterPro"/>
</dbReference>
<keyword evidence="3" id="KW-1185">Reference proteome</keyword>